<evidence type="ECO:0000313" key="7">
    <source>
        <dbReference type="Proteomes" id="UP000539111"/>
    </source>
</evidence>
<dbReference type="PROSITE" id="PS50977">
    <property type="entry name" value="HTH_TETR_2"/>
    <property type="match status" value="1"/>
</dbReference>
<name>A0A7Z0CYY1_9MICO</name>
<dbReference type="AlphaFoldDB" id="A0A7Z0CYY1"/>
<comment type="caution">
    <text evidence="6">The sequence shown here is derived from an EMBL/GenBank/DDBJ whole genome shotgun (WGS) entry which is preliminary data.</text>
</comment>
<evidence type="ECO:0000256" key="2">
    <source>
        <dbReference type="ARBA" id="ARBA00023125"/>
    </source>
</evidence>
<accession>A0A7Z0CYY1</accession>
<dbReference type="InterPro" id="IPR001647">
    <property type="entry name" value="HTH_TetR"/>
</dbReference>
<dbReference type="InterPro" id="IPR009057">
    <property type="entry name" value="Homeodomain-like_sf"/>
</dbReference>
<dbReference type="Pfam" id="PF00440">
    <property type="entry name" value="TetR_N"/>
    <property type="match status" value="1"/>
</dbReference>
<dbReference type="RefSeq" id="WP_179424617.1">
    <property type="nucleotide sequence ID" value="NZ_JACBZP010000001.1"/>
</dbReference>
<evidence type="ECO:0000256" key="1">
    <source>
        <dbReference type="ARBA" id="ARBA00023015"/>
    </source>
</evidence>
<dbReference type="PANTHER" id="PTHR30055">
    <property type="entry name" value="HTH-TYPE TRANSCRIPTIONAL REGULATOR RUTR"/>
    <property type="match status" value="1"/>
</dbReference>
<proteinExistence type="predicted"/>
<dbReference type="SUPFAM" id="SSF46689">
    <property type="entry name" value="Homeodomain-like"/>
    <property type="match status" value="1"/>
</dbReference>
<keyword evidence="2 4" id="KW-0238">DNA-binding</keyword>
<reference evidence="6 7" key="1">
    <citation type="submission" date="2020-07" db="EMBL/GenBank/DDBJ databases">
        <title>Sequencing the genomes of 1000 actinobacteria strains.</title>
        <authorList>
            <person name="Klenk H.-P."/>
        </authorList>
    </citation>
    <scope>NUCLEOTIDE SEQUENCE [LARGE SCALE GENOMIC DNA]</scope>
    <source>
        <strain evidence="6 7">DSM 26341</strain>
    </source>
</reference>
<gene>
    <name evidence="6" type="ORF">BJY26_000015</name>
</gene>
<protein>
    <submittedName>
        <fullName evidence="6">AcrR family transcriptional regulator</fullName>
    </submittedName>
</protein>
<dbReference type="Gene3D" id="1.10.357.10">
    <property type="entry name" value="Tetracycline Repressor, domain 2"/>
    <property type="match status" value="1"/>
</dbReference>
<keyword evidence="1" id="KW-0805">Transcription regulation</keyword>
<evidence type="ECO:0000256" key="4">
    <source>
        <dbReference type="PROSITE-ProRule" id="PRU00335"/>
    </source>
</evidence>
<dbReference type="EMBL" id="JACBZP010000001">
    <property type="protein sequence ID" value="NYI65709.1"/>
    <property type="molecule type" value="Genomic_DNA"/>
</dbReference>
<feature type="domain" description="HTH tetR-type" evidence="5">
    <location>
        <begin position="3"/>
        <end position="63"/>
    </location>
</feature>
<dbReference type="Pfam" id="PF17937">
    <property type="entry name" value="TetR_C_28"/>
    <property type="match status" value="1"/>
</dbReference>
<evidence type="ECO:0000259" key="5">
    <source>
        <dbReference type="PROSITE" id="PS50977"/>
    </source>
</evidence>
<dbReference type="InterPro" id="IPR050109">
    <property type="entry name" value="HTH-type_TetR-like_transc_reg"/>
</dbReference>
<dbReference type="GO" id="GO:0000976">
    <property type="term" value="F:transcription cis-regulatory region binding"/>
    <property type="evidence" value="ECO:0007669"/>
    <property type="project" value="TreeGrafter"/>
</dbReference>
<feature type="DNA-binding region" description="H-T-H motif" evidence="4">
    <location>
        <begin position="26"/>
        <end position="45"/>
    </location>
</feature>
<dbReference type="GO" id="GO:0003700">
    <property type="term" value="F:DNA-binding transcription factor activity"/>
    <property type="evidence" value="ECO:0007669"/>
    <property type="project" value="TreeGrafter"/>
</dbReference>
<dbReference type="PANTHER" id="PTHR30055:SF234">
    <property type="entry name" value="HTH-TYPE TRANSCRIPTIONAL REGULATOR BETI"/>
    <property type="match status" value="1"/>
</dbReference>
<dbReference type="PRINTS" id="PR00455">
    <property type="entry name" value="HTHTETR"/>
</dbReference>
<evidence type="ECO:0000313" key="6">
    <source>
        <dbReference type="EMBL" id="NYI65709.1"/>
    </source>
</evidence>
<dbReference type="InterPro" id="IPR041479">
    <property type="entry name" value="TetR_CgmR_C"/>
</dbReference>
<evidence type="ECO:0000256" key="3">
    <source>
        <dbReference type="ARBA" id="ARBA00023163"/>
    </source>
</evidence>
<sequence>MAHRTRGRILDALQHVLLTSGPAAVTLESVAAAAGVSKGGLLYHFGSKRDLVDGLIDRLADVTRAEIAAAQAGDGSVAQSFLETAIPGKPEDSGLYWSVIAVLRAADGTDPDASAKIRGVFTEWVDAVHGEVADPVLAETIRLVGDGLFLCAVSGLPLPSEELRARVFTSLLARV</sequence>
<keyword evidence="3" id="KW-0804">Transcription</keyword>
<dbReference type="Proteomes" id="UP000539111">
    <property type="component" value="Unassembled WGS sequence"/>
</dbReference>
<organism evidence="6 7">
    <name type="scientific">Spelaeicoccus albus</name>
    <dbReference type="NCBI Taxonomy" id="1280376"/>
    <lineage>
        <taxon>Bacteria</taxon>
        <taxon>Bacillati</taxon>
        <taxon>Actinomycetota</taxon>
        <taxon>Actinomycetes</taxon>
        <taxon>Micrococcales</taxon>
        <taxon>Brevibacteriaceae</taxon>
        <taxon>Spelaeicoccus</taxon>
    </lineage>
</organism>
<keyword evidence="7" id="KW-1185">Reference proteome</keyword>